<accession>A0A2I0I439</accession>
<dbReference type="Proteomes" id="UP000233551">
    <property type="component" value="Unassembled WGS sequence"/>
</dbReference>
<reference evidence="1 2" key="1">
    <citation type="submission" date="2017-11" db="EMBL/GenBank/DDBJ databases">
        <title>De-novo sequencing of pomegranate (Punica granatum L.) genome.</title>
        <authorList>
            <person name="Akparov Z."/>
            <person name="Amiraslanov A."/>
            <person name="Hajiyeva S."/>
            <person name="Abbasov M."/>
            <person name="Kaur K."/>
            <person name="Hamwieh A."/>
            <person name="Solovyev V."/>
            <person name="Salamov A."/>
            <person name="Braich B."/>
            <person name="Kosarev P."/>
            <person name="Mahmoud A."/>
            <person name="Hajiyev E."/>
            <person name="Babayeva S."/>
            <person name="Izzatullayeva V."/>
            <person name="Mammadov A."/>
            <person name="Mammadov A."/>
            <person name="Sharifova S."/>
            <person name="Ojaghi J."/>
            <person name="Eynullazada K."/>
            <person name="Bayramov B."/>
            <person name="Abdulazimova A."/>
            <person name="Shahmuradov I."/>
        </authorList>
    </citation>
    <scope>NUCLEOTIDE SEQUENCE [LARGE SCALE GENOMIC DNA]</scope>
    <source>
        <strain evidence="2">cv. AG2017</strain>
        <tissue evidence="1">Leaf</tissue>
    </source>
</reference>
<sequence length="91" mass="10640">MESPRHSCLKLELPNTIEPDQIEPIFIEATWYDTHFDLSIMNGLNSWVCTGHISSYSPVRLTLIMNPENFHLHVSTLCGFAFWVLQHRRKK</sequence>
<dbReference type="STRING" id="22663.A0A2I0I439"/>
<name>A0A2I0I439_PUNGR</name>
<evidence type="ECO:0000313" key="1">
    <source>
        <dbReference type="EMBL" id="PKI38759.1"/>
    </source>
</evidence>
<gene>
    <name evidence="1" type="ORF">CRG98_040872</name>
</gene>
<keyword evidence="2" id="KW-1185">Reference proteome</keyword>
<dbReference type="EMBL" id="PGOL01004026">
    <property type="protein sequence ID" value="PKI38759.1"/>
    <property type="molecule type" value="Genomic_DNA"/>
</dbReference>
<proteinExistence type="predicted"/>
<protein>
    <submittedName>
        <fullName evidence="1">Uncharacterized protein</fullName>
    </submittedName>
</protein>
<comment type="caution">
    <text evidence="1">The sequence shown here is derived from an EMBL/GenBank/DDBJ whole genome shotgun (WGS) entry which is preliminary data.</text>
</comment>
<evidence type="ECO:0000313" key="2">
    <source>
        <dbReference type="Proteomes" id="UP000233551"/>
    </source>
</evidence>
<organism evidence="1 2">
    <name type="scientific">Punica granatum</name>
    <name type="common">Pomegranate</name>
    <dbReference type="NCBI Taxonomy" id="22663"/>
    <lineage>
        <taxon>Eukaryota</taxon>
        <taxon>Viridiplantae</taxon>
        <taxon>Streptophyta</taxon>
        <taxon>Embryophyta</taxon>
        <taxon>Tracheophyta</taxon>
        <taxon>Spermatophyta</taxon>
        <taxon>Magnoliopsida</taxon>
        <taxon>eudicotyledons</taxon>
        <taxon>Gunneridae</taxon>
        <taxon>Pentapetalae</taxon>
        <taxon>rosids</taxon>
        <taxon>malvids</taxon>
        <taxon>Myrtales</taxon>
        <taxon>Lythraceae</taxon>
        <taxon>Punica</taxon>
    </lineage>
</organism>
<dbReference type="AlphaFoldDB" id="A0A2I0I439"/>